<proteinExistence type="predicted"/>
<protein>
    <submittedName>
        <fullName evidence="2">Uncharacterized protein</fullName>
    </submittedName>
</protein>
<gene>
    <name evidence="2" type="ORF">CJ014_14935</name>
</gene>
<dbReference type="AlphaFoldDB" id="A0A2G9WWW2"/>
<reference evidence="2 3" key="1">
    <citation type="submission" date="2017-08" db="EMBL/GenBank/DDBJ databases">
        <title>Pleomorphomonas carboxidotrophicus sp. nov., a new mesophilic hydrogenogenic carboxidotroph.</title>
        <authorList>
            <person name="Esquivel-Elizondo S."/>
            <person name="Krajmalnik-Brown R."/>
            <person name="Maldonado J."/>
        </authorList>
    </citation>
    <scope>NUCLEOTIDE SEQUENCE [LARGE SCALE GENOMIC DNA]</scope>
    <source>
        <strain evidence="2 3">SVCO-16</strain>
    </source>
</reference>
<sequence>MSFASRSLPPEAEDPPPTRRDLLLMERDTLLRQVRPRVRSHDQERIRRRIADLTRAIMTEETEHGRC</sequence>
<comment type="caution">
    <text evidence="2">The sequence shown here is derived from an EMBL/GenBank/DDBJ whole genome shotgun (WGS) entry which is preliminary data.</text>
</comment>
<feature type="region of interest" description="Disordered" evidence="1">
    <location>
        <begin position="1"/>
        <end position="21"/>
    </location>
</feature>
<dbReference type="EMBL" id="NQVN01000009">
    <property type="protein sequence ID" value="PIO98610.1"/>
    <property type="molecule type" value="Genomic_DNA"/>
</dbReference>
<organism evidence="2 3">
    <name type="scientific">Pleomorphomonas carboxyditropha</name>
    <dbReference type="NCBI Taxonomy" id="2023338"/>
    <lineage>
        <taxon>Bacteria</taxon>
        <taxon>Pseudomonadati</taxon>
        <taxon>Pseudomonadota</taxon>
        <taxon>Alphaproteobacteria</taxon>
        <taxon>Hyphomicrobiales</taxon>
        <taxon>Pleomorphomonadaceae</taxon>
        <taxon>Pleomorphomonas</taxon>
    </lineage>
</organism>
<accession>A0A2G9WWW2</accession>
<evidence type="ECO:0000313" key="2">
    <source>
        <dbReference type="EMBL" id="PIO98610.1"/>
    </source>
</evidence>
<evidence type="ECO:0000313" key="3">
    <source>
        <dbReference type="Proteomes" id="UP000231070"/>
    </source>
</evidence>
<evidence type="ECO:0000256" key="1">
    <source>
        <dbReference type="SAM" id="MobiDB-lite"/>
    </source>
</evidence>
<dbReference type="Proteomes" id="UP000231070">
    <property type="component" value="Unassembled WGS sequence"/>
</dbReference>
<dbReference type="RefSeq" id="WP_100081285.1">
    <property type="nucleotide sequence ID" value="NZ_NQVN01000009.1"/>
</dbReference>
<keyword evidence="3" id="KW-1185">Reference proteome</keyword>
<name>A0A2G9WWW2_9HYPH</name>